<organism evidence="7 8">
    <name type="scientific">Varroa destructor</name>
    <name type="common">Honeybee mite</name>
    <dbReference type="NCBI Taxonomy" id="109461"/>
    <lineage>
        <taxon>Eukaryota</taxon>
        <taxon>Metazoa</taxon>
        <taxon>Ecdysozoa</taxon>
        <taxon>Arthropoda</taxon>
        <taxon>Chelicerata</taxon>
        <taxon>Arachnida</taxon>
        <taxon>Acari</taxon>
        <taxon>Parasitiformes</taxon>
        <taxon>Mesostigmata</taxon>
        <taxon>Gamasina</taxon>
        <taxon>Dermanyssoidea</taxon>
        <taxon>Varroidae</taxon>
        <taxon>Varroa</taxon>
    </lineage>
</organism>
<dbReference type="PANTHER" id="PTHR46858:SF5">
    <property type="entry name" value="E3 UBIQUITIN-PROTEIN LIGASE APD1-RELATED"/>
    <property type="match status" value="1"/>
</dbReference>
<name>A0A7M7JN48_VARDE</name>
<keyword evidence="3 4" id="KW-0862">Zinc</keyword>
<dbReference type="GO" id="GO:0043066">
    <property type="term" value="P:negative regulation of apoptotic process"/>
    <property type="evidence" value="ECO:0007669"/>
    <property type="project" value="InterPro"/>
</dbReference>
<dbReference type="GeneID" id="111247668"/>
<dbReference type="GO" id="GO:0051726">
    <property type="term" value="P:regulation of cell cycle"/>
    <property type="evidence" value="ECO:0007669"/>
    <property type="project" value="InterPro"/>
</dbReference>
<accession>A0A7M7JN48</accession>
<dbReference type="InterPro" id="IPR016495">
    <property type="entry name" value="p53_neg-reg_MDM_2/4"/>
</dbReference>
<dbReference type="RefSeq" id="XP_022654631.1">
    <property type="nucleotide sequence ID" value="XM_022798896.1"/>
</dbReference>
<proteinExistence type="inferred from homology"/>
<dbReference type="Pfam" id="PF13920">
    <property type="entry name" value="zf-C3HC4_3"/>
    <property type="match status" value="1"/>
</dbReference>
<dbReference type="OrthoDB" id="24526at2759"/>
<evidence type="ECO:0000256" key="2">
    <source>
        <dbReference type="ARBA" id="ARBA00022771"/>
    </source>
</evidence>
<evidence type="ECO:0000256" key="5">
    <source>
        <dbReference type="SAM" id="MobiDB-lite"/>
    </source>
</evidence>
<dbReference type="Gene3D" id="3.30.40.10">
    <property type="entry name" value="Zinc/RING finger domain, C3HC4 (zinc finger)"/>
    <property type="match status" value="1"/>
</dbReference>
<dbReference type="InterPro" id="IPR013083">
    <property type="entry name" value="Znf_RING/FYVE/PHD"/>
</dbReference>
<dbReference type="EnsemblMetazoa" id="XM_022798896">
    <property type="protein sequence ID" value="XP_022654631"/>
    <property type="gene ID" value="LOC111247668"/>
</dbReference>
<dbReference type="GO" id="GO:0010468">
    <property type="term" value="P:regulation of gene expression"/>
    <property type="evidence" value="ECO:0007669"/>
    <property type="project" value="TreeGrafter"/>
</dbReference>
<evidence type="ECO:0000256" key="4">
    <source>
        <dbReference type="PIRNR" id="PIRNR006748"/>
    </source>
</evidence>
<dbReference type="OMA" id="IPDCRRT"/>
<comment type="similarity">
    <text evidence="4">Belongs to the MDM2/MDM4 family.</text>
</comment>
<evidence type="ECO:0000313" key="7">
    <source>
        <dbReference type="EnsemblMetazoa" id="XP_022654631"/>
    </source>
</evidence>
<evidence type="ECO:0000313" key="8">
    <source>
        <dbReference type="Proteomes" id="UP000594260"/>
    </source>
</evidence>
<dbReference type="GO" id="GO:0005634">
    <property type="term" value="C:nucleus"/>
    <property type="evidence" value="ECO:0007669"/>
    <property type="project" value="UniProtKB-UniRule"/>
</dbReference>
<dbReference type="GO" id="GO:0061630">
    <property type="term" value="F:ubiquitin protein ligase activity"/>
    <property type="evidence" value="ECO:0007669"/>
    <property type="project" value="TreeGrafter"/>
</dbReference>
<dbReference type="PROSITE" id="PS51925">
    <property type="entry name" value="SWIB_MDM2"/>
    <property type="match status" value="1"/>
</dbReference>
<dbReference type="GO" id="GO:0016567">
    <property type="term" value="P:protein ubiquitination"/>
    <property type="evidence" value="ECO:0007669"/>
    <property type="project" value="TreeGrafter"/>
</dbReference>
<feature type="domain" description="DM2" evidence="6">
    <location>
        <begin position="46"/>
        <end position="126"/>
    </location>
</feature>
<protein>
    <recommendedName>
        <fullName evidence="6">DM2 domain-containing protein</fullName>
    </recommendedName>
</protein>
<dbReference type="CDD" id="cd10566">
    <property type="entry name" value="MDM2_like"/>
    <property type="match status" value="1"/>
</dbReference>
<dbReference type="SUPFAM" id="SSF47592">
    <property type="entry name" value="SWIB/MDM2 domain"/>
    <property type="match status" value="1"/>
</dbReference>
<dbReference type="AlphaFoldDB" id="A0A7M7JN48"/>
<keyword evidence="8" id="KW-1185">Reference proteome</keyword>
<sequence>MLSVRRCSNSMTEAVVSRASQAGLAMSAPKPQQPLSAASPAVDTVNMYLLDKAFLRLLESYGLGNEPVTFETIVHSLKQYIVSHGLFHVSRPDVIICSGDPLGVLFKRTSFTNREAVSLIRKHISPVFTQKRHDVGSPACIKASTDVKVLDGVNDDHKASSSEEESESVEELDVEIAFSEQGSGSGLSLFEEFQDSGKRIVGSLSSSDSLSDLDELDDPEDRTAASVVSILSEYNEFEPLSDGGSDDDLESFSSDSDLEIHIVEEKVTVESVGYEDHGFFADSSDADVSNTANTEHTVENPWFCKCQSDEAKSSKGFCHSCWTAQFGWRKEDERRVPPSVQRRKRAKRHSAQTDESALNTKRRRIDLGQLTNYSETASLPLDGSSEDVNSASQGQCSTVSVCESSVSTDTTPTTSPIGVLDALGTCIICESRSRNTAFCHGRSAHIVACYKCSRKVQEKGLKCPQCRRIVERVVRLYV</sequence>
<feature type="compositionally biased region" description="Basic residues" evidence="5">
    <location>
        <begin position="341"/>
        <end position="350"/>
    </location>
</feature>
<keyword evidence="1 4" id="KW-0479">Metal-binding</keyword>
<evidence type="ECO:0000256" key="3">
    <source>
        <dbReference type="ARBA" id="ARBA00022833"/>
    </source>
</evidence>
<evidence type="ECO:0000259" key="6">
    <source>
        <dbReference type="PROSITE" id="PS51925"/>
    </source>
</evidence>
<keyword evidence="2" id="KW-0863">Zinc-finger</keyword>
<feature type="region of interest" description="Disordered" evidence="5">
    <location>
        <begin position="152"/>
        <end position="172"/>
    </location>
</feature>
<dbReference type="PANTHER" id="PTHR46858">
    <property type="entry name" value="OS05G0521000 PROTEIN"/>
    <property type="match status" value="1"/>
</dbReference>
<dbReference type="CDD" id="cd16646">
    <property type="entry name" value="mRING-HC-C2H2C4_MDM2-like"/>
    <property type="match status" value="1"/>
</dbReference>
<feature type="compositionally biased region" description="Acidic residues" evidence="5">
    <location>
        <begin position="162"/>
        <end position="172"/>
    </location>
</feature>
<feature type="region of interest" description="Disordered" evidence="5">
    <location>
        <begin position="333"/>
        <end position="361"/>
    </location>
</feature>
<dbReference type="PIRSF" id="PIRSF006748">
    <property type="entry name" value="p53_MDM_2/4"/>
    <property type="match status" value="1"/>
</dbReference>
<dbReference type="Gene3D" id="1.10.245.10">
    <property type="entry name" value="SWIB/MDM2 domain"/>
    <property type="match status" value="1"/>
</dbReference>
<reference evidence="7" key="1">
    <citation type="submission" date="2021-01" db="UniProtKB">
        <authorList>
            <consortium name="EnsemblMetazoa"/>
        </authorList>
    </citation>
    <scope>IDENTIFICATION</scope>
</reference>
<dbReference type="InterPro" id="IPR036885">
    <property type="entry name" value="SWIB_MDM2_dom_sf"/>
</dbReference>
<dbReference type="GO" id="GO:0008270">
    <property type="term" value="F:zinc ion binding"/>
    <property type="evidence" value="ECO:0007669"/>
    <property type="project" value="UniProtKB-KW"/>
</dbReference>
<dbReference type="InterPro" id="IPR003121">
    <property type="entry name" value="SWIB_MDM2_domain"/>
</dbReference>
<dbReference type="KEGG" id="vde:111247668"/>
<evidence type="ECO:0000256" key="1">
    <source>
        <dbReference type="ARBA" id="ARBA00022723"/>
    </source>
</evidence>
<dbReference type="InParanoid" id="A0A7M7JN48"/>
<dbReference type="Proteomes" id="UP000594260">
    <property type="component" value="Unplaced"/>
</dbReference>